<dbReference type="AlphaFoldDB" id="A0A4S4E539"/>
<comment type="similarity">
    <text evidence="1">Belongs to the disease resistance NB-LRR family.</text>
</comment>
<evidence type="ECO:0000256" key="2">
    <source>
        <dbReference type="ARBA" id="ARBA00022614"/>
    </source>
</evidence>
<evidence type="ECO:0000256" key="6">
    <source>
        <dbReference type="ARBA" id="ARBA00022840"/>
    </source>
</evidence>
<accession>A0A4S4E539</accession>
<reference evidence="11 12" key="1">
    <citation type="journal article" date="2018" name="Proc. Natl. Acad. Sci. U.S.A.">
        <title>Draft genome sequence of Camellia sinensis var. sinensis provides insights into the evolution of the tea genome and tea quality.</title>
        <authorList>
            <person name="Wei C."/>
            <person name="Yang H."/>
            <person name="Wang S."/>
            <person name="Zhao J."/>
            <person name="Liu C."/>
            <person name="Gao L."/>
            <person name="Xia E."/>
            <person name="Lu Y."/>
            <person name="Tai Y."/>
            <person name="She G."/>
            <person name="Sun J."/>
            <person name="Cao H."/>
            <person name="Tong W."/>
            <person name="Gao Q."/>
            <person name="Li Y."/>
            <person name="Deng W."/>
            <person name="Jiang X."/>
            <person name="Wang W."/>
            <person name="Chen Q."/>
            <person name="Zhang S."/>
            <person name="Li H."/>
            <person name="Wu J."/>
            <person name="Wang P."/>
            <person name="Li P."/>
            <person name="Shi C."/>
            <person name="Zheng F."/>
            <person name="Jian J."/>
            <person name="Huang B."/>
            <person name="Shan D."/>
            <person name="Shi M."/>
            <person name="Fang C."/>
            <person name="Yue Y."/>
            <person name="Li F."/>
            <person name="Li D."/>
            <person name="Wei S."/>
            <person name="Han B."/>
            <person name="Jiang C."/>
            <person name="Yin Y."/>
            <person name="Xia T."/>
            <person name="Zhang Z."/>
            <person name="Bennetzen J.L."/>
            <person name="Zhao S."/>
            <person name="Wan X."/>
        </authorList>
    </citation>
    <scope>NUCLEOTIDE SEQUENCE [LARGE SCALE GENOMIC DNA]</scope>
    <source>
        <strain evidence="12">cv. Shuchazao</strain>
        <tissue evidence="11">Leaf</tissue>
    </source>
</reference>
<dbReference type="GO" id="GO:0051607">
    <property type="term" value="P:defense response to virus"/>
    <property type="evidence" value="ECO:0007669"/>
    <property type="project" value="UniProtKB-ARBA"/>
</dbReference>
<keyword evidence="6" id="KW-0067">ATP-binding</keyword>
<dbReference type="FunFam" id="3.40.50.300:FF:001091">
    <property type="entry name" value="Probable disease resistance protein At1g61300"/>
    <property type="match status" value="1"/>
</dbReference>
<dbReference type="InterPro" id="IPR055414">
    <property type="entry name" value="LRR_R13L4/SHOC2-like"/>
</dbReference>
<dbReference type="Pfam" id="PF00931">
    <property type="entry name" value="NB-ARC"/>
    <property type="match status" value="1"/>
</dbReference>
<feature type="domain" description="NB-ARC" evidence="7">
    <location>
        <begin position="156"/>
        <end position="277"/>
    </location>
</feature>
<evidence type="ECO:0000313" key="12">
    <source>
        <dbReference type="Proteomes" id="UP000306102"/>
    </source>
</evidence>
<keyword evidence="12" id="KW-1185">Reference proteome</keyword>
<dbReference type="InterPro" id="IPR032675">
    <property type="entry name" value="LRR_dom_sf"/>
</dbReference>
<sequence length="817" mass="95099">MVDAVVSSEVRRLGGLLIDQVIFLQRVRDEVNYLRTKLEYMCFLKDAEEKQDQDSRIRKWVSDIRDAAYEAEDIMTGFKACLRKHFCIYKQANKYGIGKEIQEWKNRLDEIDRNHEIFKIRNIEAVGEGSSSMNERFKQLRRTTPYEDDQHVVGFTKDVELLTSKLLQETPHQCVISIVGMGGLGKTTLARKLYNSSSVGDKFKRKGWVSVSKDYNIQNLLRKTIKSFKMPTSKDELEMLEKMEIEDLECRLHELLKESRYLVVIDDVWDTDAWASLRRKYVHELPFLQPEESWELFCKIVVFPDYNGVDDKTNRCPPSLEELARDLVRKCQGLPLAIVVLGGLLSRKHLNEWPKLQGRFWRHVSGDDFESHDSAHVKQILALSFTDLPHHLKLCFLYLGLFPEDFEIEADRLTRLWVAEGFIQQAQGETLEETAAEYLNELIDRNLIQVAKRTWMRIRRSRVHDLLRDLAIEKSKELNFLHIYDGNVYSAPSPCKHRRLASHSYGLKRFASFDQSSNLHLRTLLFFNSENESAEIGELQFLYEKLRLWRVLDLEEIIFNHSPETEHGSLVDAIDKLIHLRYFRISGFKMNKIPPSIGNLQTLQTLECSEFRTSTMLPDEICNAKQLRHLSGCFKWPFRVENLTNLQTLNYIEVDDRMEFNPSRDLINLRELVGHCLESYTATTSHCQHLLQLKLDGRIGKLPTKMHEFLPNLKYLSLVGWKMEEDPMPLLEKLPKLTILDLNGFWGNKFACTAGGFAQLEILTVFGGDMKELQVDEGGMPLLRGLFIPINLSIPERLRSIPIPKNWGLVRVDEWPY</sequence>
<dbReference type="Pfam" id="PF23598">
    <property type="entry name" value="LRR_14"/>
    <property type="match status" value="1"/>
</dbReference>
<dbReference type="PANTHER" id="PTHR23155">
    <property type="entry name" value="DISEASE RESISTANCE PROTEIN RP"/>
    <property type="match status" value="1"/>
</dbReference>
<dbReference type="GO" id="GO:0043531">
    <property type="term" value="F:ADP binding"/>
    <property type="evidence" value="ECO:0007669"/>
    <property type="project" value="InterPro"/>
</dbReference>
<keyword evidence="3" id="KW-0677">Repeat</keyword>
<protein>
    <submittedName>
        <fullName evidence="11">Uncharacterized protein</fullName>
    </submittedName>
</protein>
<evidence type="ECO:0000259" key="10">
    <source>
        <dbReference type="Pfam" id="PF23598"/>
    </source>
</evidence>
<feature type="domain" description="Disease resistance R13L4/SHOC-2-like LRR" evidence="10">
    <location>
        <begin position="522"/>
        <end position="672"/>
    </location>
</feature>
<dbReference type="Pfam" id="PF18052">
    <property type="entry name" value="Rx_N"/>
    <property type="match status" value="1"/>
</dbReference>
<dbReference type="GO" id="GO:0005524">
    <property type="term" value="F:ATP binding"/>
    <property type="evidence" value="ECO:0007669"/>
    <property type="project" value="UniProtKB-KW"/>
</dbReference>
<dbReference type="Gene3D" id="1.10.10.10">
    <property type="entry name" value="Winged helix-like DNA-binding domain superfamily/Winged helix DNA-binding domain"/>
    <property type="match status" value="1"/>
</dbReference>
<proteinExistence type="inferred from homology"/>
<dbReference type="Gene3D" id="3.80.10.10">
    <property type="entry name" value="Ribonuclease Inhibitor"/>
    <property type="match status" value="1"/>
</dbReference>
<feature type="domain" description="Disease resistance N-terminal" evidence="8">
    <location>
        <begin position="5"/>
        <end position="85"/>
    </location>
</feature>
<dbReference type="Gene3D" id="1.20.5.4130">
    <property type="match status" value="1"/>
</dbReference>
<evidence type="ECO:0000256" key="3">
    <source>
        <dbReference type="ARBA" id="ARBA00022737"/>
    </source>
</evidence>
<organism evidence="11 12">
    <name type="scientific">Camellia sinensis var. sinensis</name>
    <name type="common">China tea</name>
    <dbReference type="NCBI Taxonomy" id="542762"/>
    <lineage>
        <taxon>Eukaryota</taxon>
        <taxon>Viridiplantae</taxon>
        <taxon>Streptophyta</taxon>
        <taxon>Embryophyta</taxon>
        <taxon>Tracheophyta</taxon>
        <taxon>Spermatophyta</taxon>
        <taxon>Magnoliopsida</taxon>
        <taxon>eudicotyledons</taxon>
        <taxon>Gunneridae</taxon>
        <taxon>Pentapetalae</taxon>
        <taxon>asterids</taxon>
        <taxon>Ericales</taxon>
        <taxon>Theaceae</taxon>
        <taxon>Camellia</taxon>
    </lineage>
</organism>
<dbReference type="InterPro" id="IPR044974">
    <property type="entry name" value="Disease_R_plants"/>
</dbReference>
<evidence type="ECO:0000259" key="7">
    <source>
        <dbReference type="Pfam" id="PF00931"/>
    </source>
</evidence>
<evidence type="ECO:0000259" key="9">
    <source>
        <dbReference type="Pfam" id="PF23559"/>
    </source>
</evidence>
<dbReference type="EMBL" id="SDRB02007504">
    <property type="protein sequence ID" value="THG11063.1"/>
    <property type="molecule type" value="Genomic_DNA"/>
</dbReference>
<dbReference type="Pfam" id="PF23559">
    <property type="entry name" value="WHD_DRP"/>
    <property type="match status" value="1"/>
</dbReference>
<keyword evidence="5" id="KW-0611">Plant defense</keyword>
<dbReference type="GO" id="GO:0098542">
    <property type="term" value="P:defense response to other organism"/>
    <property type="evidence" value="ECO:0007669"/>
    <property type="project" value="TreeGrafter"/>
</dbReference>
<dbReference type="InterPro" id="IPR058922">
    <property type="entry name" value="WHD_DRP"/>
</dbReference>
<dbReference type="Gene3D" id="3.40.50.300">
    <property type="entry name" value="P-loop containing nucleotide triphosphate hydrolases"/>
    <property type="match status" value="1"/>
</dbReference>
<feature type="domain" description="Disease resistance protein winged helix" evidence="9">
    <location>
        <begin position="401"/>
        <end position="471"/>
    </location>
</feature>
<evidence type="ECO:0000256" key="1">
    <source>
        <dbReference type="ARBA" id="ARBA00008894"/>
    </source>
</evidence>
<dbReference type="CDD" id="cd14798">
    <property type="entry name" value="RX-CC_like"/>
    <property type="match status" value="1"/>
</dbReference>
<dbReference type="InterPro" id="IPR041118">
    <property type="entry name" value="Rx_N"/>
</dbReference>
<name>A0A4S4E539_CAMSN</name>
<dbReference type="Proteomes" id="UP000306102">
    <property type="component" value="Unassembled WGS sequence"/>
</dbReference>
<dbReference type="InterPro" id="IPR002182">
    <property type="entry name" value="NB-ARC"/>
</dbReference>
<keyword evidence="4" id="KW-0547">Nucleotide-binding</keyword>
<gene>
    <name evidence="11" type="ORF">TEA_023394</name>
</gene>
<dbReference type="InterPro" id="IPR027417">
    <property type="entry name" value="P-loop_NTPase"/>
</dbReference>
<evidence type="ECO:0000256" key="5">
    <source>
        <dbReference type="ARBA" id="ARBA00022821"/>
    </source>
</evidence>
<dbReference type="InterPro" id="IPR038005">
    <property type="entry name" value="RX-like_CC"/>
</dbReference>
<comment type="caution">
    <text evidence="11">The sequence shown here is derived from an EMBL/GenBank/DDBJ whole genome shotgun (WGS) entry which is preliminary data.</text>
</comment>
<dbReference type="SUPFAM" id="SSF52540">
    <property type="entry name" value="P-loop containing nucleoside triphosphate hydrolases"/>
    <property type="match status" value="1"/>
</dbReference>
<dbReference type="FunFam" id="1.10.10.10:FF:000322">
    <property type="entry name" value="Probable disease resistance protein At1g63360"/>
    <property type="match status" value="1"/>
</dbReference>
<keyword evidence="2" id="KW-0433">Leucine-rich repeat</keyword>
<dbReference type="PRINTS" id="PR00364">
    <property type="entry name" value="DISEASERSIST"/>
</dbReference>
<evidence type="ECO:0000256" key="4">
    <source>
        <dbReference type="ARBA" id="ARBA00022741"/>
    </source>
</evidence>
<evidence type="ECO:0000313" key="11">
    <source>
        <dbReference type="EMBL" id="THG11063.1"/>
    </source>
</evidence>
<dbReference type="InterPro" id="IPR036388">
    <property type="entry name" value="WH-like_DNA-bd_sf"/>
</dbReference>
<dbReference type="PANTHER" id="PTHR23155:SF1193">
    <property type="entry name" value="DISEASE RESISTANCE PROTEIN RPP13-RELATED"/>
    <property type="match status" value="1"/>
</dbReference>
<evidence type="ECO:0000259" key="8">
    <source>
        <dbReference type="Pfam" id="PF18052"/>
    </source>
</evidence>
<dbReference type="SUPFAM" id="SSF52058">
    <property type="entry name" value="L domain-like"/>
    <property type="match status" value="1"/>
</dbReference>